<dbReference type="HOGENOM" id="CLU_1414683_0_0_6"/>
<sequence length="190" mass="21259">MSDEKSIMPSNEEMQTTFSLSKEMHEKEISHHSTVAREIPELAHLFVKNPNVISSTGYGAGLIEYISGSFNLNTFQQYGSYPFIQISSHSAIIGYAPNVGQRVKFNGYVNAGHTIPIINWNNFYFAGTVHNIRSIINVQLTIQLYINQQNIFIRLFDGNIYLGDLISVYRPNSIIPVPIVISGVGSFSLI</sequence>
<evidence type="ECO:0000313" key="1">
    <source>
        <dbReference type="EMBL" id="CDG97271.1"/>
    </source>
</evidence>
<comment type="caution">
    <text evidence="1">The sequence shown here is derived from an EMBL/GenBank/DDBJ whole genome shotgun (WGS) entry which is preliminary data.</text>
</comment>
<reference evidence="1" key="1">
    <citation type="submission" date="2013-07" db="EMBL/GenBank/DDBJ databases">
        <title>Sub-species coevolution in mutualistic symbiosis.</title>
        <authorList>
            <person name="Murfin K."/>
            <person name="Klassen J."/>
            <person name="Lee M."/>
            <person name="Forst S."/>
            <person name="Stock P."/>
            <person name="Goodrich-Blair H."/>
        </authorList>
    </citation>
    <scope>NUCLEOTIDE SEQUENCE [LARGE SCALE GENOMIC DNA]</scope>
    <source>
        <strain evidence="1">Puntauvense</strain>
    </source>
</reference>
<organism evidence="1">
    <name type="scientific">Xenorhabdus bovienii str. puntauvense</name>
    <dbReference type="NCBI Taxonomy" id="1398201"/>
    <lineage>
        <taxon>Bacteria</taxon>
        <taxon>Pseudomonadati</taxon>
        <taxon>Pseudomonadota</taxon>
        <taxon>Gammaproteobacteria</taxon>
        <taxon>Enterobacterales</taxon>
        <taxon>Morganellaceae</taxon>
        <taxon>Xenorhabdus</taxon>
    </lineage>
</organism>
<dbReference type="RefSeq" id="WP_038217909.1">
    <property type="nucleotide sequence ID" value="NZ_CAWLWN010000214.1"/>
</dbReference>
<name>A0A077N564_XENBV</name>
<dbReference type="Proteomes" id="UP000028511">
    <property type="component" value="Unassembled WGS sequence"/>
</dbReference>
<gene>
    <name evidence="1" type="ORF">XBP1_2520053</name>
</gene>
<proteinExistence type="predicted"/>
<dbReference type="EMBL" id="CBSW010000171">
    <property type="protein sequence ID" value="CDG97271.1"/>
    <property type="molecule type" value="Genomic_DNA"/>
</dbReference>
<accession>A0A077N564</accession>
<protein>
    <submittedName>
        <fullName evidence="1">Uncharacterized protein</fullName>
    </submittedName>
</protein>
<dbReference type="AlphaFoldDB" id="A0A077N564"/>